<evidence type="ECO:0000256" key="12">
    <source>
        <dbReference type="ARBA" id="ARBA00023316"/>
    </source>
</evidence>
<dbReference type="SUPFAM" id="SSF53623">
    <property type="entry name" value="MurD-like peptide ligases, catalytic domain"/>
    <property type="match status" value="1"/>
</dbReference>
<evidence type="ECO:0000256" key="10">
    <source>
        <dbReference type="ARBA" id="ARBA00022984"/>
    </source>
</evidence>
<feature type="domain" description="Mur ligase N-terminal catalytic" evidence="15">
    <location>
        <begin position="4"/>
        <end position="110"/>
    </location>
</feature>
<evidence type="ECO:0000256" key="8">
    <source>
        <dbReference type="ARBA" id="ARBA00022840"/>
    </source>
</evidence>
<evidence type="ECO:0000256" key="6">
    <source>
        <dbReference type="ARBA" id="ARBA00022618"/>
    </source>
</evidence>
<dbReference type="InterPro" id="IPR000713">
    <property type="entry name" value="Mur_ligase_N"/>
</dbReference>
<sequence length="451" mass="48792">MNAYFVGIGGMGMSGIAKILHLAGGRIAGSDRALDGDYCKRLRALGIPIYPQDGTGLDRYLQEFGVKPDEAVVVKSTAVEDQVPDIVAARRLGLREIMRSDLLASLFNAKLGIAIAGTAGKTTTSGLAAWLLKFAGLEPTCAIGGVISGLDTNAFRGTGPHFVIEADESDGSIVKYRPYVALLTNISRDHKPLEELMALFATYLGHTDPAGAKVLCGDDPHIAELRKGLSGKVITYGCDPGNDVHPEKLVVAADHSTFAVGGVPFEIGLPGRHNVLNALGVIAIGRFLGLPLEEMAAALRAFPGMKRRFEKVGTAQGVTIIDDFAHNPAEIEAAIDTARRTSKRRFIVYQPHGFGPTRFTRQDLVKVFRSLRPDEFLYLDDIYYGGGTVEKDISSKDIVEEVRAGFPNVYYHGDRQRIVTDIVNQAQAGDMVLVMGARDINRICQEILDRL</sequence>
<keyword evidence="6" id="KW-0132">Cell division</keyword>
<dbReference type="InterPro" id="IPR050061">
    <property type="entry name" value="MurCDEF_pg_biosynth"/>
</dbReference>
<dbReference type="AlphaFoldDB" id="A0A367ZIK8"/>
<keyword evidence="12" id="KW-0961">Cell wall biogenesis/degradation</keyword>
<comment type="subcellular location">
    <subcellularLocation>
        <location evidence="1">Cytoplasm</location>
    </subcellularLocation>
</comment>
<dbReference type="PANTHER" id="PTHR43445">
    <property type="entry name" value="UDP-N-ACETYLMURAMATE--L-ALANINE LIGASE-RELATED"/>
    <property type="match status" value="1"/>
</dbReference>
<dbReference type="GO" id="GO:0005737">
    <property type="term" value="C:cytoplasm"/>
    <property type="evidence" value="ECO:0007669"/>
    <property type="project" value="UniProtKB-SubCell"/>
</dbReference>
<evidence type="ECO:0000256" key="11">
    <source>
        <dbReference type="ARBA" id="ARBA00023306"/>
    </source>
</evidence>
<evidence type="ECO:0000256" key="13">
    <source>
        <dbReference type="ARBA" id="ARBA00047833"/>
    </source>
</evidence>
<protein>
    <recommendedName>
        <fullName evidence="3 14">UDP-N-acetylmuramate--L-alanine ligase</fullName>
        <ecNumber evidence="3 14">6.3.2.8</ecNumber>
    </recommendedName>
</protein>
<accession>A0A367ZIK8</accession>
<feature type="domain" description="Mur ligase central" evidence="17">
    <location>
        <begin position="115"/>
        <end position="284"/>
    </location>
</feature>
<dbReference type="GO" id="GO:0008763">
    <property type="term" value="F:UDP-N-acetylmuramate-L-alanine ligase activity"/>
    <property type="evidence" value="ECO:0007669"/>
    <property type="project" value="UniProtKB-UniRule"/>
</dbReference>
<evidence type="ECO:0000259" key="17">
    <source>
        <dbReference type="Pfam" id="PF08245"/>
    </source>
</evidence>
<evidence type="ECO:0000256" key="3">
    <source>
        <dbReference type="ARBA" id="ARBA00012211"/>
    </source>
</evidence>
<dbReference type="GO" id="GO:0051301">
    <property type="term" value="P:cell division"/>
    <property type="evidence" value="ECO:0007669"/>
    <property type="project" value="UniProtKB-KW"/>
</dbReference>
<dbReference type="EMBL" id="QOQW01000030">
    <property type="protein sequence ID" value="RCK77916.1"/>
    <property type="molecule type" value="Genomic_DNA"/>
</dbReference>
<dbReference type="GO" id="GO:0071555">
    <property type="term" value="P:cell wall organization"/>
    <property type="evidence" value="ECO:0007669"/>
    <property type="project" value="UniProtKB-KW"/>
</dbReference>
<dbReference type="GO" id="GO:0009252">
    <property type="term" value="P:peptidoglycan biosynthetic process"/>
    <property type="evidence" value="ECO:0007669"/>
    <property type="project" value="UniProtKB-UniRule"/>
</dbReference>
<reference evidence="18 19" key="1">
    <citation type="submission" date="2018-05" db="EMBL/GenBank/DDBJ databases">
        <title>A metagenomic window into the 2 km-deep terrestrial subsurface aquifer revealed taxonomically and functionally diverse microbial community comprising novel uncultured bacterial lineages.</title>
        <authorList>
            <person name="Kadnikov V.V."/>
            <person name="Mardanov A.V."/>
            <person name="Beletsky A.V."/>
            <person name="Banks D."/>
            <person name="Pimenov N.V."/>
            <person name="Frank Y.A."/>
            <person name="Karnachuk O.V."/>
            <person name="Ravin N.V."/>
        </authorList>
    </citation>
    <scope>NUCLEOTIDE SEQUENCE [LARGE SCALE GENOMIC DNA]</scope>
    <source>
        <strain evidence="18">BY5</strain>
    </source>
</reference>
<dbReference type="NCBIfam" id="TIGR01082">
    <property type="entry name" value="murC"/>
    <property type="match status" value="1"/>
</dbReference>
<dbReference type="InterPro" id="IPR004101">
    <property type="entry name" value="Mur_ligase_C"/>
</dbReference>
<comment type="pathway">
    <text evidence="2">Cell wall biogenesis; peptidoglycan biosynthesis.</text>
</comment>
<keyword evidence="4" id="KW-0963">Cytoplasm</keyword>
<evidence type="ECO:0000256" key="2">
    <source>
        <dbReference type="ARBA" id="ARBA00004752"/>
    </source>
</evidence>
<feature type="domain" description="Mur ligase C-terminal" evidence="16">
    <location>
        <begin position="307"/>
        <end position="438"/>
    </location>
</feature>
<dbReference type="Gene3D" id="3.40.1190.10">
    <property type="entry name" value="Mur-like, catalytic domain"/>
    <property type="match status" value="1"/>
</dbReference>
<dbReference type="Gene3D" id="3.90.190.20">
    <property type="entry name" value="Mur ligase, C-terminal domain"/>
    <property type="match status" value="1"/>
</dbReference>
<keyword evidence="11" id="KW-0131">Cell cycle</keyword>
<comment type="catalytic activity">
    <reaction evidence="13">
        <text>UDP-N-acetyl-alpha-D-muramate + L-alanine + ATP = UDP-N-acetyl-alpha-D-muramoyl-L-alanine + ADP + phosphate + H(+)</text>
        <dbReference type="Rhea" id="RHEA:23372"/>
        <dbReference type="ChEBI" id="CHEBI:15378"/>
        <dbReference type="ChEBI" id="CHEBI:30616"/>
        <dbReference type="ChEBI" id="CHEBI:43474"/>
        <dbReference type="ChEBI" id="CHEBI:57972"/>
        <dbReference type="ChEBI" id="CHEBI:70757"/>
        <dbReference type="ChEBI" id="CHEBI:83898"/>
        <dbReference type="ChEBI" id="CHEBI:456216"/>
        <dbReference type="EC" id="6.3.2.8"/>
    </reaction>
</comment>
<dbReference type="SUPFAM" id="SSF53244">
    <property type="entry name" value="MurD-like peptide ligases, peptide-binding domain"/>
    <property type="match status" value="1"/>
</dbReference>
<dbReference type="PANTHER" id="PTHR43445:SF3">
    <property type="entry name" value="UDP-N-ACETYLMURAMATE--L-ALANINE LIGASE"/>
    <property type="match status" value="1"/>
</dbReference>
<dbReference type="Proteomes" id="UP000252355">
    <property type="component" value="Unassembled WGS sequence"/>
</dbReference>
<keyword evidence="8" id="KW-0067">ATP-binding</keyword>
<dbReference type="EC" id="6.3.2.8" evidence="3 14"/>
<evidence type="ECO:0000256" key="14">
    <source>
        <dbReference type="NCBIfam" id="TIGR01082"/>
    </source>
</evidence>
<dbReference type="InterPro" id="IPR036565">
    <property type="entry name" value="Mur-like_cat_sf"/>
</dbReference>
<dbReference type="Pfam" id="PF01225">
    <property type="entry name" value="Mur_ligase"/>
    <property type="match status" value="1"/>
</dbReference>
<dbReference type="Pfam" id="PF02875">
    <property type="entry name" value="Mur_ligase_C"/>
    <property type="match status" value="1"/>
</dbReference>
<evidence type="ECO:0000256" key="9">
    <source>
        <dbReference type="ARBA" id="ARBA00022960"/>
    </source>
</evidence>
<evidence type="ECO:0000259" key="16">
    <source>
        <dbReference type="Pfam" id="PF02875"/>
    </source>
</evidence>
<dbReference type="InterPro" id="IPR013221">
    <property type="entry name" value="Mur_ligase_cen"/>
</dbReference>
<evidence type="ECO:0000259" key="15">
    <source>
        <dbReference type="Pfam" id="PF01225"/>
    </source>
</evidence>
<dbReference type="Pfam" id="PF08245">
    <property type="entry name" value="Mur_ligase_M"/>
    <property type="match status" value="1"/>
</dbReference>
<evidence type="ECO:0000256" key="5">
    <source>
        <dbReference type="ARBA" id="ARBA00022598"/>
    </source>
</evidence>
<evidence type="ECO:0000313" key="19">
    <source>
        <dbReference type="Proteomes" id="UP000252355"/>
    </source>
</evidence>
<evidence type="ECO:0000256" key="4">
    <source>
        <dbReference type="ARBA" id="ARBA00022490"/>
    </source>
</evidence>
<dbReference type="Gene3D" id="3.40.50.720">
    <property type="entry name" value="NAD(P)-binding Rossmann-like Domain"/>
    <property type="match status" value="1"/>
</dbReference>
<evidence type="ECO:0000256" key="7">
    <source>
        <dbReference type="ARBA" id="ARBA00022741"/>
    </source>
</evidence>
<dbReference type="GO" id="GO:0008360">
    <property type="term" value="P:regulation of cell shape"/>
    <property type="evidence" value="ECO:0007669"/>
    <property type="project" value="UniProtKB-KW"/>
</dbReference>
<dbReference type="InterPro" id="IPR005758">
    <property type="entry name" value="UDP-N-AcMur_Ala_ligase_MurC"/>
</dbReference>
<evidence type="ECO:0000256" key="1">
    <source>
        <dbReference type="ARBA" id="ARBA00004496"/>
    </source>
</evidence>
<keyword evidence="5 18" id="KW-0436">Ligase</keyword>
<dbReference type="UniPathway" id="UPA00219"/>
<dbReference type="InterPro" id="IPR036615">
    <property type="entry name" value="Mur_ligase_C_dom_sf"/>
</dbReference>
<proteinExistence type="predicted"/>
<keyword evidence="9" id="KW-0133">Cell shape</keyword>
<dbReference type="GO" id="GO:0005524">
    <property type="term" value="F:ATP binding"/>
    <property type="evidence" value="ECO:0007669"/>
    <property type="project" value="UniProtKB-KW"/>
</dbReference>
<dbReference type="SUPFAM" id="SSF51984">
    <property type="entry name" value="MurCD N-terminal domain"/>
    <property type="match status" value="1"/>
</dbReference>
<evidence type="ECO:0000313" key="18">
    <source>
        <dbReference type="EMBL" id="RCK77916.1"/>
    </source>
</evidence>
<comment type="caution">
    <text evidence="18">The sequence shown here is derived from an EMBL/GenBank/DDBJ whole genome shotgun (WGS) entry which is preliminary data.</text>
</comment>
<name>A0A367ZIK8_9BACT</name>
<keyword evidence="10" id="KW-0573">Peptidoglycan synthesis</keyword>
<organism evidence="18 19">
    <name type="scientific">Candidatus Ozemobacter sibiricus</name>
    <dbReference type="NCBI Taxonomy" id="2268124"/>
    <lineage>
        <taxon>Bacteria</taxon>
        <taxon>Candidatus Ozemobacteria</taxon>
        <taxon>Candidatus Ozemobacterales</taxon>
        <taxon>Candidatus Ozemobacteraceae</taxon>
        <taxon>Candidatus Ozemobacter</taxon>
    </lineage>
</organism>
<keyword evidence="7" id="KW-0547">Nucleotide-binding</keyword>
<gene>
    <name evidence="18" type="ORF">OZSIB_1954</name>
</gene>